<comment type="caution">
    <text evidence="1">The sequence shown here is derived from an EMBL/GenBank/DDBJ whole genome shotgun (WGS) entry which is preliminary data.</text>
</comment>
<evidence type="ECO:0000313" key="1">
    <source>
        <dbReference type="EMBL" id="GJG60223.1"/>
    </source>
</evidence>
<proteinExistence type="predicted"/>
<keyword evidence="2" id="KW-1185">Reference proteome</keyword>
<accession>A0A9R1CCQ4</accession>
<dbReference type="Proteomes" id="UP000825483">
    <property type="component" value="Unassembled WGS sequence"/>
</dbReference>
<protein>
    <submittedName>
        <fullName evidence="1">Uncharacterized protein</fullName>
    </submittedName>
</protein>
<gene>
    <name evidence="1" type="ORF">PRLR5076_30740</name>
</gene>
<organism evidence="1 2">
    <name type="scientific">Prevotella lacticifex</name>
    <dbReference type="NCBI Taxonomy" id="2854755"/>
    <lineage>
        <taxon>Bacteria</taxon>
        <taxon>Pseudomonadati</taxon>
        <taxon>Bacteroidota</taxon>
        <taxon>Bacteroidia</taxon>
        <taxon>Bacteroidales</taxon>
        <taxon>Prevotellaceae</taxon>
        <taxon>Prevotella</taxon>
    </lineage>
</organism>
<reference evidence="1" key="1">
    <citation type="journal article" date="2022" name="Int. J. Syst. Evol. Microbiol.">
        <title>Prevotella lacticifex sp. nov., isolated from the rumen of cows.</title>
        <authorList>
            <person name="Shinkai T."/>
            <person name="Ikeyama N."/>
            <person name="Kumagai M."/>
            <person name="Ohmori H."/>
            <person name="Sakamoto M."/>
            <person name="Ohkuma M."/>
            <person name="Mitsumori M."/>
        </authorList>
    </citation>
    <scope>NUCLEOTIDE SEQUENCE</scope>
    <source>
        <strain evidence="1">R5076</strain>
    </source>
</reference>
<sequence length="52" mass="6010">MLIQDRKQKEKVMTNKKLIIYNVAEQSDTDARIARMMASRHEISASTMKNGK</sequence>
<dbReference type="EMBL" id="BPUB01000003">
    <property type="protein sequence ID" value="GJG60223.1"/>
    <property type="molecule type" value="Genomic_DNA"/>
</dbReference>
<evidence type="ECO:0000313" key="2">
    <source>
        <dbReference type="Proteomes" id="UP000825483"/>
    </source>
</evidence>
<name>A0A9R1CCQ4_9BACT</name>
<dbReference type="AlphaFoldDB" id="A0A9R1CCQ4"/>